<name>A0A6M5YIL6_9BACT</name>
<feature type="region of interest" description="Disordered" evidence="1">
    <location>
        <begin position="28"/>
        <end position="49"/>
    </location>
</feature>
<keyword evidence="4" id="KW-1185">Reference proteome</keyword>
<evidence type="ECO:0000313" key="3">
    <source>
        <dbReference type="EMBL" id="QJW92812.1"/>
    </source>
</evidence>
<evidence type="ECO:0000259" key="2">
    <source>
        <dbReference type="Pfam" id="PF07596"/>
    </source>
</evidence>
<organism evidence="3 4">
    <name type="scientific">Frigoriglobus tundricola</name>
    <dbReference type="NCBI Taxonomy" id="2774151"/>
    <lineage>
        <taxon>Bacteria</taxon>
        <taxon>Pseudomonadati</taxon>
        <taxon>Planctomycetota</taxon>
        <taxon>Planctomycetia</taxon>
        <taxon>Gemmatales</taxon>
        <taxon>Gemmataceae</taxon>
        <taxon>Frigoriglobus</taxon>
    </lineage>
</organism>
<gene>
    <name evidence="3" type="ORF">FTUN_0309</name>
</gene>
<dbReference type="PANTHER" id="PTHR30093">
    <property type="entry name" value="GENERAL SECRETION PATHWAY PROTEIN G"/>
    <property type="match status" value="1"/>
</dbReference>
<feature type="domain" description="DUF1559" evidence="2">
    <location>
        <begin position="609"/>
        <end position="681"/>
    </location>
</feature>
<dbReference type="PANTHER" id="PTHR30093:SF2">
    <property type="entry name" value="TYPE II SECRETION SYSTEM PROTEIN H"/>
    <property type="match status" value="1"/>
</dbReference>
<evidence type="ECO:0000256" key="1">
    <source>
        <dbReference type="SAM" id="MobiDB-lite"/>
    </source>
</evidence>
<dbReference type="EMBL" id="CP053452">
    <property type="protein sequence ID" value="QJW92812.1"/>
    <property type="molecule type" value="Genomic_DNA"/>
</dbReference>
<dbReference type="Pfam" id="PF07596">
    <property type="entry name" value="SBP_bac_10"/>
    <property type="match status" value="2"/>
</dbReference>
<feature type="region of interest" description="Disordered" evidence="1">
    <location>
        <begin position="1307"/>
        <end position="1328"/>
    </location>
</feature>
<dbReference type="Proteomes" id="UP000503447">
    <property type="component" value="Chromosome"/>
</dbReference>
<evidence type="ECO:0000313" key="4">
    <source>
        <dbReference type="Proteomes" id="UP000503447"/>
    </source>
</evidence>
<feature type="region of interest" description="Disordered" evidence="1">
    <location>
        <begin position="792"/>
        <end position="817"/>
    </location>
</feature>
<feature type="domain" description="DUF1559" evidence="2">
    <location>
        <begin position="824"/>
        <end position="894"/>
    </location>
</feature>
<dbReference type="RefSeq" id="WP_171469139.1">
    <property type="nucleotide sequence ID" value="NZ_CP053452.2"/>
</dbReference>
<dbReference type="KEGG" id="ftj:FTUN_0309"/>
<proteinExistence type="predicted"/>
<sequence length="1356" mass="147061">MTVRSVTRTGYGLLPVLVIILMAPHHPRAAADDPPRPADAPPATAAGNGWTFDEARDRLALAPRDPYLQYVVLQLGRRNGREREAVDAIERRSLFGDLGLLGGNGRRSRADLFATFTGALAIQESLQLDTMRGNTAANQTFVRPGAPDPGPAAPKGPKLPEKVAVSALTGPTVPSHPWEKMLAGKRPEVGPLAACVPDEFYFAEFRSVARLHEVLGAGELWAGHVFTQALGGARSQQTADRLKKQLGLSGLAPETLDRLGVEAVGITGSDPFLSEGSDVTLLVQGRNIAPLVALADTAKAGKVETGTHVGIAYTYRTSADGSVNAYSASPRAELHVRGNSLPAFKRVLEAVAGKTADGTPVRRLGESAEFRYVRTRMPRGAEEDGFVYLSDAFIRRLTGPQLKLTERRRVLVYNHLRMIGHAALMYRTEHGRAPQSLDELAKANCAPGVFGRGDLAHPDGGTYALSADGMYGVCSKYGRADNLTPCIERLVTEVSGEEAEEYKQFVADYSRYWRTFFDPIAVRVTVTPKQYRLETLVLPLIDNSIYTELARGAGKPVPMDLLPTPKSEIGGLWLHLPKQQVLDSLGPDQPAGQPVPGAPDRLHRSAEQIQAINQLKRVGLAVNNSLGADDTFPDDIKDKNGKPLLSWRVAVLPYIDQDALYTQFKLDEPWDSDHNKKLISKMPQVYSGRARGLGATKTPFLRPVGKGTLFPTDKKYKLTDITDGTANTVLGVEVTDEAAVVWTRPADLVVDPKEPLKGLVRKNGEPFFVLLADGSVKPVSPKVDPTELLRAFDPTDGKPGEVDALSQRGGPAGGGPKSPFEVPNDLKQIALAVHNYHDANGQLPTTNIRTKDGKQLLSWRVALLPYLEQNALYQQFKLDEPWDSEHNKKLIEKMPRIYYGTDAKLNAAGKTAYLVPAGKNTLSPPDGAKQTLPGIADGTSNTILAFVAAPEQAVVWSKPDDLPFDPKEPLKGLVCPGEDAVLVVMADGGTKRLSTRIDPKTFAAMVTPMGGETITLNPQDESGPPLAAGLGLLLREFQFTPEQLEELESAGVDLNKLRRFLREGIGDQVGFHMHDAPRLLDSDLSGLFGGGESAGLTGIGLAVRFAFGASSVSIPVKNAKAVDEYLDELDKLLLAQRKSLRTSGIVFRREVDFYRVPFPAPHTIRCLAVSFAGLKWRVYWGRIGTGLYIATRPFILEDIAAAHAEGKKPAASEPAHAVLRVRPENWRQVLPGYNLGWAEGNRAACHANLDMLSNVGRGWNDRKPTAGPPSAEFLGRVVRVYGERPFCPDGGTYDLSADARECRCNVHGGHNDPRQPAEPSATSSTGRVRKSFAGLTATVRFEEDGLRVVVTVDRKE</sequence>
<reference evidence="4" key="1">
    <citation type="submission" date="2020-05" db="EMBL/GenBank/DDBJ databases">
        <title>Frigoriglobus tundricola gen. nov., sp. nov., a psychrotolerant cellulolytic planctomycete of the family Gemmataceae with two divergent copies of 16S rRNA gene.</title>
        <authorList>
            <person name="Kulichevskaya I.S."/>
            <person name="Ivanova A.A."/>
            <person name="Naumoff D.G."/>
            <person name="Beletsky A.V."/>
            <person name="Rijpstra W.I.C."/>
            <person name="Sinninghe Damste J.S."/>
            <person name="Mardanov A.V."/>
            <person name="Ravin N.V."/>
            <person name="Dedysh S.N."/>
        </authorList>
    </citation>
    <scope>NUCLEOTIDE SEQUENCE [LARGE SCALE GENOMIC DNA]</scope>
    <source>
        <strain evidence="4">PL17</strain>
    </source>
</reference>
<dbReference type="InterPro" id="IPR011453">
    <property type="entry name" value="DUF1559"/>
</dbReference>
<accession>A0A6M5YIL6</accession>
<protein>
    <recommendedName>
        <fullName evidence="2">DUF1559 domain-containing protein</fullName>
    </recommendedName>
</protein>